<gene>
    <name evidence="2" type="ORF">L0P92_26145</name>
</gene>
<proteinExistence type="predicted"/>
<evidence type="ECO:0000313" key="2">
    <source>
        <dbReference type="EMBL" id="MCF1597015.1"/>
    </source>
</evidence>
<dbReference type="Pfam" id="PF19956">
    <property type="entry name" value="EAD2"/>
    <property type="match status" value="1"/>
</dbReference>
<accession>A0A9X1Q0R1</accession>
<sequence length="370" mass="40444">MKARPVDPSRVHALIVGIDSYAAGGTWDLPGPAHDAVRLYHLLHGAGVPAANLRVHLAPLPGETPPVPYRPADHETLRAALVEELPAVTDGQDLWVWWGGHGVLDRDDHVRLFTMDATVRDKRNIDLDAAMKHYRTDAVPGFHRQLWAIDACETFEEELAFARRLPTDAFPDGRRLLAHQQAELRAAGPGRLAANDPARRTGVFSELLLTLLGQRADGLPGLPDEEEFCAAARAQVRAVAGEHPLSYVRIRGAGREDVAAPRATVAGKGLLRRAVDALVDCPAFRDPVQRRALIDALPDRVAGRLRYGDNARIDAMNLLNGLDEDTAAELHEIVTGADDDPARATELKAALTEFVHDRDSRKRRRGLPPA</sequence>
<organism evidence="2 3">
    <name type="scientific">Streptomyces muensis</name>
    <dbReference type="NCBI Taxonomy" id="1077944"/>
    <lineage>
        <taxon>Bacteria</taxon>
        <taxon>Bacillati</taxon>
        <taxon>Actinomycetota</taxon>
        <taxon>Actinomycetes</taxon>
        <taxon>Kitasatosporales</taxon>
        <taxon>Streptomycetaceae</taxon>
        <taxon>Streptomyces</taxon>
    </lineage>
</organism>
<keyword evidence="3" id="KW-1185">Reference proteome</keyword>
<evidence type="ECO:0000313" key="3">
    <source>
        <dbReference type="Proteomes" id="UP001139384"/>
    </source>
</evidence>
<reference evidence="2" key="1">
    <citation type="submission" date="2022-01" db="EMBL/GenBank/DDBJ databases">
        <title>Draft Genome Sequences of Seven Type Strains of the Genus Streptomyces.</title>
        <authorList>
            <person name="Aziz S."/>
            <person name="Coretto E."/>
            <person name="Chronakova A."/>
            <person name="Sproer C."/>
            <person name="Huber K."/>
            <person name="Nouioui I."/>
            <person name="Gross H."/>
        </authorList>
    </citation>
    <scope>NUCLEOTIDE SEQUENCE</scope>
    <source>
        <strain evidence="2">DSM 103493</strain>
    </source>
</reference>
<dbReference type="Proteomes" id="UP001139384">
    <property type="component" value="Unassembled WGS sequence"/>
</dbReference>
<name>A0A9X1Q0R1_STRM4</name>
<dbReference type="AlphaFoldDB" id="A0A9X1Q0R1"/>
<feature type="domain" description="Effector-associated" evidence="1">
    <location>
        <begin position="275"/>
        <end position="350"/>
    </location>
</feature>
<dbReference type="InterPro" id="IPR045431">
    <property type="entry name" value="EAD2"/>
</dbReference>
<dbReference type="Gene3D" id="3.40.50.1460">
    <property type="match status" value="1"/>
</dbReference>
<protein>
    <submittedName>
        <fullName evidence="2">Caspase family protein</fullName>
    </submittedName>
</protein>
<dbReference type="EMBL" id="JAKEIP010000125">
    <property type="protein sequence ID" value="MCF1597015.1"/>
    <property type="molecule type" value="Genomic_DNA"/>
</dbReference>
<dbReference type="RefSeq" id="WP_234765440.1">
    <property type="nucleotide sequence ID" value="NZ_JAKEIP010000125.1"/>
</dbReference>
<comment type="caution">
    <text evidence="2">The sequence shown here is derived from an EMBL/GenBank/DDBJ whole genome shotgun (WGS) entry which is preliminary data.</text>
</comment>
<evidence type="ECO:0000259" key="1">
    <source>
        <dbReference type="Pfam" id="PF19956"/>
    </source>
</evidence>